<dbReference type="VEuPathDB" id="FungiDB:H257_16948"/>
<dbReference type="PROSITE" id="PS51450">
    <property type="entry name" value="LRR"/>
    <property type="match status" value="2"/>
</dbReference>
<feature type="compositionally biased region" description="Basic residues" evidence="1">
    <location>
        <begin position="42"/>
        <end position="51"/>
    </location>
</feature>
<dbReference type="Pfam" id="PF14580">
    <property type="entry name" value="LRR_9"/>
    <property type="match status" value="1"/>
</dbReference>
<accession>A0A397ACH4</accession>
<dbReference type="PANTHER" id="PTHR46759">
    <property type="entry name" value="LEUCINE-RICH REPEAT-CONTAINING PROTEIN 72"/>
    <property type="match status" value="1"/>
</dbReference>
<dbReference type="AlphaFoldDB" id="A0A397ACH4"/>
<comment type="caution">
    <text evidence="2">The sequence shown here is derived from an EMBL/GenBank/DDBJ whole genome shotgun (WGS) entry which is preliminary data.</text>
</comment>
<feature type="region of interest" description="Disordered" evidence="1">
    <location>
        <begin position="101"/>
        <end position="143"/>
    </location>
</feature>
<dbReference type="VEuPathDB" id="FungiDB:H257_16949"/>
<sequence>MARRKRHMGESATEDNDEESVSSPSILGSMLSLDEELNGGRKSTKSPRKSHIPIYDPESSPTKSPRPPKRKAYPPKEEPIEPSVLHQDSVFVSTPDEIPTKPAPVRLDFPNHVTGSPPRHLTSVAKGSSRKAPHTAGGYSFIHKPAETNSSTIKTHNVDTTPLPSDIPGLVRSLPPLPAYPMAAVQDAYPWSKFMLQQMHQQMMQSSHHVHGAATPVVYVPILNPAYMAEVKHQSGYDNKQHVQPLVPSPPSSYVKECTELVMSHRGIDVIGNFDAFVSVEVLWLNHNNIEKIAGLDNCFRIKYLYLQHNHIRSLEGSLRHFTFLRELRLYHNNLHDLHSALKLLEKLVHLEDLDLFGNPLAEEDKYRLHVIASIPSLQVFDRHVVTPEEQLSAKK</sequence>
<name>A0A397ACH4_APHAT</name>
<dbReference type="EMBL" id="QUSZ01006566">
    <property type="protein sequence ID" value="RHY05292.1"/>
    <property type="molecule type" value="Genomic_DNA"/>
</dbReference>
<reference evidence="4 5" key="1">
    <citation type="submission" date="2018-08" db="EMBL/GenBank/DDBJ databases">
        <title>Aphanomyces genome sequencing and annotation.</title>
        <authorList>
            <person name="Minardi D."/>
            <person name="Oidtmann B."/>
            <person name="Van Der Giezen M."/>
            <person name="Studholme D.J."/>
        </authorList>
    </citation>
    <scope>NUCLEOTIDE SEQUENCE [LARGE SCALE GENOMIC DNA]</scope>
    <source>
        <strain evidence="2 4">Kv</strain>
        <strain evidence="3 5">Si</strain>
    </source>
</reference>
<dbReference type="SUPFAM" id="SSF52058">
    <property type="entry name" value="L domain-like"/>
    <property type="match status" value="1"/>
</dbReference>
<organism evidence="2 4">
    <name type="scientific">Aphanomyces astaci</name>
    <name type="common">Crayfish plague agent</name>
    <dbReference type="NCBI Taxonomy" id="112090"/>
    <lineage>
        <taxon>Eukaryota</taxon>
        <taxon>Sar</taxon>
        <taxon>Stramenopiles</taxon>
        <taxon>Oomycota</taxon>
        <taxon>Saprolegniomycetes</taxon>
        <taxon>Saprolegniales</taxon>
        <taxon>Verrucalvaceae</taxon>
        <taxon>Aphanomyces</taxon>
    </lineage>
</organism>
<dbReference type="PANTHER" id="PTHR46759:SF1">
    <property type="entry name" value="LEUCINE-RICH REPEAT-CONTAINING PROTEIN 72"/>
    <property type="match status" value="1"/>
</dbReference>
<protein>
    <recommendedName>
        <fullName evidence="6">U2A'/phosphoprotein 32 family A C-terminal domain-containing protein</fullName>
    </recommendedName>
</protein>
<evidence type="ECO:0000313" key="2">
    <source>
        <dbReference type="EMBL" id="RHY05292.1"/>
    </source>
</evidence>
<gene>
    <name evidence="3" type="ORF">DYB34_004041</name>
    <name evidence="2" type="ORF">DYB36_006608</name>
</gene>
<evidence type="ECO:0008006" key="6">
    <source>
        <dbReference type="Google" id="ProtNLM"/>
    </source>
</evidence>
<dbReference type="InterPro" id="IPR032675">
    <property type="entry name" value="LRR_dom_sf"/>
</dbReference>
<dbReference type="Proteomes" id="UP000265427">
    <property type="component" value="Unassembled WGS sequence"/>
</dbReference>
<dbReference type="InterPro" id="IPR001611">
    <property type="entry name" value="Leu-rich_rpt"/>
</dbReference>
<evidence type="ECO:0000256" key="1">
    <source>
        <dbReference type="SAM" id="MobiDB-lite"/>
    </source>
</evidence>
<proteinExistence type="predicted"/>
<dbReference type="Gene3D" id="3.80.10.10">
    <property type="entry name" value="Ribonuclease Inhibitor"/>
    <property type="match status" value="1"/>
</dbReference>
<evidence type="ECO:0000313" key="5">
    <source>
        <dbReference type="Proteomes" id="UP000283543"/>
    </source>
</evidence>
<evidence type="ECO:0000313" key="3">
    <source>
        <dbReference type="EMBL" id="RHY37389.1"/>
    </source>
</evidence>
<dbReference type="InterPro" id="IPR042655">
    <property type="entry name" value="LRC72"/>
</dbReference>
<evidence type="ECO:0000313" key="4">
    <source>
        <dbReference type="Proteomes" id="UP000265427"/>
    </source>
</evidence>
<dbReference type="Proteomes" id="UP000283543">
    <property type="component" value="Unassembled WGS sequence"/>
</dbReference>
<feature type="region of interest" description="Disordered" evidence="1">
    <location>
        <begin position="1"/>
        <end position="85"/>
    </location>
</feature>
<dbReference type="EMBL" id="QUTB01011726">
    <property type="protein sequence ID" value="RHY37389.1"/>
    <property type="molecule type" value="Genomic_DNA"/>
</dbReference>